<comment type="caution">
    <text evidence="2">The sequence shown here is derived from an EMBL/GenBank/DDBJ whole genome shotgun (WGS) entry which is preliminary data.</text>
</comment>
<sequence length="187" mass="20491">MTRWHTHSAPIRAPSDPMNNSQLGQPTAKGILLRGAGPDMILMGHALRRQNTLPTSSPANQGHRETTLQSHAGIDPAPHSTAMWQAGSSTLYVPPDVCYTDDLRAIIAGRAGGYAQLRMLKRLGQIAFQRNIPICPVSRGGRGQYIPMAKMTMDTPNSKLPQLYLSFLQIPPPGKKNICLLMRVMNE</sequence>
<dbReference type="Proteomes" id="UP000246991">
    <property type="component" value="Unassembled WGS sequence"/>
</dbReference>
<dbReference type="AlphaFoldDB" id="A0A317SJN2"/>
<reference evidence="2 3" key="1">
    <citation type="submission" date="2018-03" db="EMBL/GenBank/DDBJ databases">
        <title>Genomes of Pezizomycetes fungi and the evolution of truffles.</title>
        <authorList>
            <person name="Murat C."/>
            <person name="Payen T."/>
            <person name="Noel B."/>
            <person name="Kuo A."/>
            <person name="Martin F.M."/>
        </authorList>
    </citation>
    <scope>NUCLEOTIDE SEQUENCE [LARGE SCALE GENOMIC DNA]</scope>
    <source>
        <strain evidence="2">091103-1</strain>
    </source>
</reference>
<organism evidence="2 3">
    <name type="scientific">Tuber magnatum</name>
    <name type="common">white Piedmont truffle</name>
    <dbReference type="NCBI Taxonomy" id="42249"/>
    <lineage>
        <taxon>Eukaryota</taxon>
        <taxon>Fungi</taxon>
        <taxon>Dikarya</taxon>
        <taxon>Ascomycota</taxon>
        <taxon>Pezizomycotina</taxon>
        <taxon>Pezizomycetes</taxon>
        <taxon>Pezizales</taxon>
        <taxon>Tuberaceae</taxon>
        <taxon>Tuber</taxon>
    </lineage>
</organism>
<dbReference type="EMBL" id="PYWC01000080">
    <property type="protein sequence ID" value="PWW73421.1"/>
    <property type="molecule type" value="Genomic_DNA"/>
</dbReference>
<evidence type="ECO:0000313" key="3">
    <source>
        <dbReference type="Proteomes" id="UP000246991"/>
    </source>
</evidence>
<protein>
    <submittedName>
        <fullName evidence="2">Uncharacterized protein</fullName>
    </submittedName>
</protein>
<keyword evidence="3" id="KW-1185">Reference proteome</keyword>
<feature type="region of interest" description="Disordered" evidence="1">
    <location>
        <begin position="1"/>
        <end position="22"/>
    </location>
</feature>
<name>A0A317SJN2_9PEZI</name>
<feature type="compositionally biased region" description="Polar residues" evidence="1">
    <location>
        <begin position="51"/>
        <end position="60"/>
    </location>
</feature>
<proteinExistence type="predicted"/>
<feature type="region of interest" description="Disordered" evidence="1">
    <location>
        <begin position="51"/>
        <end position="76"/>
    </location>
</feature>
<evidence type="ECO:0000313" key="2">
    <source>
        <dbReference type="EMBL" id="PWW73421.1"/>
    </source>
</evidence>
<evidence type="ECO:0000256" key="1">
    <source>
        <dbReference type="SAM" id="MobiDB-lite"/>
    </source>
</evidence>
<accession>A0A317SJN2</accession>
<gene>
    <name evidence="2" type="ORF">C7212DRAFT_347570</name>
</gene>